<dbReference type="InterPro" id="IPR016461">
    <property type="entry name" value="COMT-like"/>
</dbReference>
<dbReference type="InterPro" id="IPR001077">
    <property type="entry name" value="COMT_C"/>
</dbReference>
<dbReference type="AlphaFoldDB" id="A0AAP0NH98"/>
<dbReference type="EMBL" id="JBBPBK010000014">
    <property type="protein sequence ID" value="KAK9271329.1"/>
    <property type="molecule type" value="Genomic_DNA"/>
</dbReference>
<evidence type="ECO:0000256" key="2">
    <source>
        <dbReference type="ARBA" id="ARBA00022679"/>
    </source>
</evidence>
<organism evidence="5 6">
    <name type="scientific">Liquidambar formosana</name>
    <name type="common">Formosan gum</name>
    <dbReference type="NCBI Taxonomy" id="63359"/>
    <lineage>
        <taxon>Eukaryota</taxon>
        <taxon>Viridiplantae</taxon>
        <taxon>Streptophyta</taxon>
        <taxon>Embryophyta</taxon>
        <taxon>Tracheophyta</taxon>
        <taxon>Spermatophyta</taxon>
        <taxon>Magnoliopsida</taxon>
        <taxon>eudicotyledons</taxon>
        <taxon>Gunneridae</taxon>
        <taxon>Pentapetalae</taxon>
        <taxon>Saxifragales</taxon>
        <taxon>Altingiaceae</taxon>
        <taxon>Liquidambar</taxon>
    </lineage>
</organism>
<proteinExistence type="predicted"/>
<protein>
    <recommendedName>
        <fullName evidence="4">O-methyltransferase C-terminal domain-containing protein</fullName>
    </recommendedName>
</protein>
<gene>
    <name evidence="5" type="ORF">L1049_026919</name>
</gene>
<dbReference type="GO" id="GO:0008171">
    <property type="term" value="F:O-methyltransferase activity"/>
    <property type="evidence" value="ECO:0007669"/>
    <property type="project" value="InterPro"/>
</dbReference>
<dbReference type="PANTHER" id="PTHR11746">
    <property type="entry name" value="O-METHYLTRANSFERASE"/>
    <property type="match status" value="1"/>
</dbReference>
<sequence length="164" mass="18053">MAPISKFLTRNQDGGSVGPLLLLHHDKFHMGPRQCHSYISGVEHVSGDAFVSVPKGDAIFMKWLLHGFSDEHCLKMLKNCREALPSSGKVIIVESILPIAPDNSVSSHIVCEQDILMLAQSTSGNERTQNEYEALAVKAGFSGCAVICRAYNSWVMEFHKRADP</sequence>
<dbReference type="Proteomes" id="UP001415857">
    <property type="component" value="Unassembled WGS sequence"/>
</dbReference>
<keyword evidence="2" id="KW-0808">Transferase</keyword>
<evidence type="ECO:0000313" key="6">
    <source>
        <dbReference type="Proteomes" id="UP001415857"/>
    </source>
</evidence>
<evidence type="ECO:0000259" key="4">
    <source>
        <dbReference type="Pfam" id="PF00891"/>
    </source>
</evidence>
<keyword evidence="3" id="KW-0949">S-adenosyl-L-methionine</keyword>
<accession>A0AAP0NH98</accession>
<comment type="caution">
    <text evidence="5">The sequence shown here is derived from an EMBL/GenBank/DDBJ whole genome shotgun (WGS) entry which is preliminary data.</text>
</comment>
<evidence type="ECO:0000256" key="1">
    <source>
        <dbReference type="ARBA" id="ARBA00022603"/>
    </source>
</evidence>
<keyword evidence="6" id="KW-1185">Reference proteome</keyword>
<evidence type="ECO:0000313" key="5">
    <source>
        <dbReference type="EMBL" id="KAK9271329.1"/>
    </source>
</evidence>
<evidence type="ECO:0000256" key="3">
    <source>
        <dbReference type="ARBA" id="ARBA00022691"/>
    </source>
</evidence>
<dbReference type="GO" id="GO:0032259">
    <property type="term" value="P:methylation"/>
    <property type="evidence" value="ECO:0007669"/>
    <property type="project" value="UniProtKB-KW"/>
</dbReference>
<feature type="domain" description="O-methyltransferase C-terminal" evidence="4">
    <location>
        <begin position="40"/>
        <end position="142"/>
    </location>
</feature>
<dbReference type="InterPro" id="IPR029063">
    <property type="entry name" value="SAM-dependent_MTases_sf"/>
</dbReference>
<dbReference type="Gene3D" id="3.40.50.150">
    <property type="entry name" value="Vaccinia Virus protein VP39"/>
    <property type="match status" value="1"/>
</dbReference>
<dbReference type="SUPFAM" id="SSF53335">
    <property type="entry name" value="S-adenosyl-L-methionine-dependent methyltransferases"/>
    <property type="match status" value="1"/>
</dbReference>
<dbReference type="Pfam" id="PF00891">
    <property type="entry name" value="Methyltransf_2"/>
    <property type="match status" value="1"/>
</dbReference>
<reference evidence="5 6" key="1">
    <citation type="journal article" date="2024" name="Plant J.">
        <title>Genome sequences and population genomics reveal climatic adaptation and genomic divergence between two closely related sweetgum species.</title>
        <authorList>
            <person name="Xu W.Q."/>
            <person name="Ren C.Q."/>
            <person name="Zhang X.Y."/>
            <person name="Comes H.P."/>
            <person name="Liu X.H."/>
            <person name="Li Y.G."/>
            <person name="Kettle C.J."/>
            <person name="Jalonen R."/>
            <person name="Gaisberger H."/>
            <person name="Ma Y.Z."/>
            <person name="Qiu Y.X."/>
        </authorList>
    </citation>
    <scope>NUCLEOTIDE SEQUENCE [LARGE SCALE GENOMIC DNA]</scope>
    <source>
        <strain evidence="5">Hangzhou</strain>
    </source>
</reference>
<keyword evidence="1" id="KW-0489">Methyltransferase</keyword>
<dbReference type="PROSITE" id="PS51683">
    <property type="entry name" value="SAM_OMT_II"/>
    <property type="match status" value="1"/>
</dbReference>
<name>A0AAP0NH98_LIQFO</name>